<sequence>MDSVTDHSRTSDYRGRLEIVDHSGVPSDHDRLLPGQAVPAQRLRCLGLHAAAGRRERRICPEPGHLQEATFDGRGVPGVGVATARTGLPIDCAAGQVHHESAAGTVLRRTTAVFVPV</sequence>
<protein>
    <submittedName>
        <fullName evidence="1">(northern house mosquito) hypothetical protein</fullName>
    </submittedName>
</protein>
<reference evidence="1" key="1">
    <citation type="submission" date="2021-05" db="EMBL/GenBank/DDBJ databases">
        <authorList>
            <person name="Alioto T."/>
            <person name="Alioto T."/>
            <person name="Gomez Garrido J."/>
        </authorList>
    </citation>
    <scope>NUCLEOTIDE SEQUENCE</scope>
</reference>
<organism evidence="1">
    <name type="scientific">Culex pipiens</name>
    <name type="common">House mosquito</name>
    <dbReference type="NCBI Taxonomy" id="7175"/>
    <lineage>
        <taxon>Eukaryota</taxon>
        <taxon>Metazoa</taxon>
        <taxon>Ecdysozoa</taxon>
        <taxon>Arthropoda</taxon>
        <taxon>Hexapoda</taxon>
        <taxon>Insecta</taxon>
        <taxon>Pterygota</taxon>
        <taxon>Neoptera</taxon>
        <taxon>Endopterygota</taxon>
        <taxon>Diptera</taxon>
        <taxon>Nematocera</taxon>
        <taxon>Culicoidea</taxon>
        <taxon>Culicidae</taxon>
        <taxon>Culicinae</taxon>
        <taxon>Culicini</taxon>
        <taxon>Culex</taxon>
        <taxon>Culex</taxon>
    </lineage>
</organism>
<proteinExistence type="predicted"/>
<evidence type="ECO:0000313" key="1">
    <source>
        <dbReference type="EMBL" id="CAG6459322.1"/>
    </source>
</evidence>
<accession>A0A8D8ARQ7</accession>
<name>A0A8D8ARQ7_CULPI</name>
<dbReference type="EMBL" id="HBUE01037291">
    <property type="protein sequence ID" value="CAG6459322.1"/>
    <property type="molecule type" value="Transcribed_RNA"/>
</dbReference>
<dbReference type="AlphaFoldDB" id="A0A8D8ARQ7"/>